<accession>A0A178YSM3</accession>
<dbReference type="InterPro" id="IPR011990">
    <property type="entry name" value="TPR-like_helical_dom_sf"/>
</dbReference>
<keyword evidence="1" id="KW-0677">Repeat</keyword>
<dbReference type="RefSeq" id="WP_066868809.1">
    <property type="nucleotide sequence ID" value="NZ_LNQB01000051.1"/>
</dbReference>
<evidence type="ECO:0000256" key="2">
    <source>
        <dbReference type="ARBA" id="ARBA00022803"/>
    </source>
</evidence>
<dbReference type="InterPro" id="IPR019734">
    <property type="entry name" value="TPR_rpt"/>
</dbReference>
<dbReference type="GO" id="GO:0009279">
    <property type="term" value="C:cell outer membrane"/>
    <property type="evidence" value="ECO:0007669"/>
    <property type="project" value="TreeGrafter"/>
</dbReference>
<comment type="caution">
    <text evidence="5">The sequence shown here is derived from an EMBL/GenBank/DDBJ whole genome shotgun (WGS) entry which is preliminary data.</text>
</comment>
<dbReference type="PROSITE" id="PS50005">
    <property type="entry name" value="TPR"/>
    <property type="match status" value="2"/>
</dbReference>
<dbReference type="SMART" id="SM00028">
    <property type="entry name" value="TPR"/>
    <property type="match status" value="2"/>
</dbReference>
<feature type="repeat" description="TPR" evidence="3">
    <location>
        <begin position="82"/>
        <end position="115"/>
    </location>
</feature>
<protein>
    <submittedName>
        <fullName evidence="5">Pilus assembly protein TadD</fullName>
    </submittedName>
</protein>
<dbReference type="SUPFAM" id="SSF48452">
    <property type="entry name" value="TPR-like"/>
    <property type="match status" value="1"/>
</dbReference>
<dbReference type="InterPro" id="IPR050498">
    <property type="entry name" value="Ycf3"/>
</dbReference>
<sequence>MKRVSFLKCGRRRHVLGRGIGALVALIALSACTTVSADKEKDKSANAQTKLLSIAESIEAKGESATALALYERAAVNAPNDASMRVRLGNARLKAGDAEGAEEAFRAALAIDPKDPNALLGLGTAQLQKGEAEAAARSLAPAAEALNSVAAYNRLGTALVFSGNGGAAEGAFSKALSLQPANLDTTTNLALAEALSNNLSGAVTHMTGVVGSPLAERRHFVNYLIVLTMAGETEKARSVPVPDMSSKQKNQILAKAAKLRSIPDVARRAQQIGLLASSRDDGVT</sequence>
<keyword evidence="6" id="KW-1185">Reference proteome</keyword>
<evidence type="ECO:0000256" key="3">
    <source>
        <dbReference type="PROSITE-ProRule" id="PRU00339"/>
    </source>
</evidence>
<evidence type="ECO:0000313" key="5">
    <source>
        <dbReference type="EMBL" id="OAP49755.1"/>
    </source>
</evidence>
<feature type="signal peptide" evidence="4">
    <location>
        <begin position="1"/>
        <end position="37"/>
    </location>
</feature>
<evidence type="ECO:0000256" key="1">
    <source>
        <dbReference type="ARBA" id="ARBA00022737"/>
    </source>
</evidence>
<name>A0A178YSM3_SINSA</name>
<dbReference type="STRING" id="36856.ATB98_03025"/>
<dbReference type="AlphaFoldDB" id="A0A178YSM3"/>
<dbReference type="EMBL" id="LNQB01000051">
    <property type="protein sequence ID" value="OAP49755.1"/>
    <property type="molecule type" value="Genomic_DNA"/>
</dbReference>
<evidence type="ECO:0000256" key="4">
    <source>
        <dbReference type="SAM" id="SignalP"/>
    </source>
</evidence>
<dbReference type="PROSITE" id="PS51257">
    <property type="entry name" value="PROKAR_LIPOPROTEIN"/>
    <property type="match status" value="1"/>
</dbReference>
<organism evidence="5 6">
    <name type="scientific">Sinorhizobium saheli</name>
    <dbReference type="NCBI Taxonomy" id="36856"/>
    <lineage>
        <taxon>Bacteria</taxon>
        <taxon>Pseudomonadati</taxon>
        <taxon>Pseudomonadota</taxon>
        <taxon>Alphaproteobacteria</taxon>
        <taxon>Hyphomicrobiales</taxon>
        <taxon>Rhizobiaceae</taxon>
        <taxon>Sinorhizobium/Ensifer group</taxon>
        <taxon>Sinorhizobium</taxon>
    </lineage>
</organism>
<dbReference type="PANTHER" id="PTHR44858:SF1">
    <property type="entry name" value="UDP-N-ACETYLGLUCOSAMINE--PEPTIDE N-ACETYLGLUCOSAMINYLTRANSFERASE SPINDLY-RELATED"/>
    <property type="match status" value="1"/>
</dbReference>
<proteinExistence type="predicted"/>
<evidence type="ECO:0000313" key="6">
    <source>
        <dbReference type="Proteomes" id="UP000078507"/>
    </source>
</evidence>
<feature type="chain" id="PRO_5008098224" evidence="4">
    <location>
        <begin position="38"/>
        <end position="284"/>
    </location>
</feature>
<dbReference type="Gene3D" id="1.25.40.10">
    <property type="entry name" value="Tetratricopeptide repeat domain"/>
    <property type="match status" value="1"/>
</dbReference>
<dbReference type="Pfam" id="PF14559">
    <property type="entry name" value="TPR_19"/>
    <property type="match status" value="1"/>
</dbReference>
<feature type="repeat" description="TPR" evidence="3">
    <location>
        <begin position="149"/>
        <end position="182"/>
    </location>
</feature>
<dbReference type="Proteomes" id="UP000078507">
    <property type="component" value="Unassembled WGS sequence"/>
</dbReference>
<keyword evidence="4" id="KW-0732">Signal</keyword>
<reference evidence="5 6" key="1">
    <citation type="submission" date="2015-11" db="EMBL/GenBank/DDBJ databases">
        <title>Ensifer anhuiense sp. nov., an effective nitrogen fixation bacterium with Glycine soja.</title>
        <authorList>
            <person name="Yan H."/>
            <person name="Chen W."/>
        </authorList>
    </citation>
    <scope>NUCLEOTIDE SEQUENCE [LARGE SCALE GENOMIC DNA]</scope>
    <source>
        <strain evidence="5 6">LMG 7837</strain>
    </source>
</reference>
<gene>
    <name evidence="5" type="ORF">ATB98_03025</name>
</gene>
<dbReference type="PANTHER" id="PTHR44858">
    <property type="entry name" value="TETRATRICOPEPTIDE REPEAT PROTEIN 6"/>
    <property type="match status" value="1"/>
</dbReference>
<keyword evidence="2 3" id="KW-0802">TPR repeat</keyword>
<dbReference type="GO" id="GO:0046813">
    <property type="term" value="P:receptor-mediated virion attachment to host cell"/>
    <property type="evidence" value="ECO:0007669"/>
    <property type="project" value="TreeGrafter"/>
</dbReference>